<gene>
    <name evidence="4" type="ORF">ABB05_19175</name>
</gene>
<feature type="signal peptide" evidence="2">
    <location>
        <begin position="1"/>
        <end position="17"/>
    </location>
</feature>
<dbReference type="EMBL" id="LDJR01000060">
    <property type="protein sequence ID" value="OAK67283.1"/>
    <property type="molecule type" value="Genomic_DNA"/>
</dbReference>
<dbReference type="PROSITE" id="PS51257">
    <property type="entry name" value="PROKAR_LIPOPROTEIN"/>
    <property type="match status" value="1"/>
</dbReference>
<reference evidence="4 5" key="1">
    <citation type="submission" date="2015-05" db="EMBL/GenBank/DDBJ databases">
        <title>Comparison of genome.</title>
        <authorList>
            <person name="Zheng Z."/>
            <person name="Sun M."/>
        </authorList>
    </citation>
    <scope>NUCLEOTIDE SEQUENCE [LARGE SCALE GENOMIC DNA]</scope>
    <source>
        <strain evidence="4 5">G25-74</strain>
    </source>
</reference>
<dbReference type="InterPro" id="IPR002372">
    <property type="entry name" value="PQQ_rpt_dom"/>
</dbReference>
<proteinExistence type="predicted"/>
<feature type="domain" description="Pyrrolo-quinoline quinone repeat" evidence="3">
    <location>
        <begin position="90"/>
        <end position="224"/>
    </location>
</feature>
<dbReference type="InterPro" id="IPR011047">
    <property type="entry name" value="Quinoprotein_ADH-like_sf"/>
</dbReference>
<dbReference type="AlphaFoldDB" id="A0A177ZI49"/>
<keyword evidence="5" id="KW-1185">Reference proteome</keyword>
<dbReference type="PATRIC" id="fig|217031.6.peg.4163"/>
<evidence type="ECO:0000313" key="4">
    <source>
        <dbReference type="EMBL" id="OAK67283.1"/>
    </source>
</evidence>
<protein>
    <recommendedName>
        <fullName evidence="3">Pyrrolo-quinoline quinone repeat domain-containing protein</fullName>
    </recommendedName>
</protein>
<dbReference type="RefSeq" id="WP_057981706.1">
    <property type="nucleotide sequence ID" value="NZ_JAGGKH010000004.1"/>
</dbReference>
<feature type="compositionally biased region" description="Acidic residues" evidence="1">
    <location>
        <begin position="40"/>
        <end position="56"/>
    </location>
</feature>
<accession>A0A177ZI49</accession>
<dbReference type="STRING" id="217031.ABB05_19175"/>
<feature type="chain" id="PRO_5038893543" description="Pyrrolo-quinoline quinone repeat domain-containing protein" evidence="2">
    <location>
        <begin position="18"/>
        <end position="442"/>
    </location>
</feature>
<evidence type="ECO:0000256" key="2">
    <source>
        <dbReference type="SAM" id="SignalP"/>
    </source>
</evidence>
<comment type="caution">
    <text evidence="4">The sequence shown here is derived from an EMBL/GenBank/DDBJ whole genome shotgun (WGS) entry which is preliminary data.</text>
</comment>
<evidence type="ECO:0000256" key="1">
    <source>
        <dbReference type="SAM" id="MobiDB-lite"/>
    </source>
</evidence>
<name>A0A177ZI49_9BACI</name>
<dbReference type="InterPro" id="IPR015943">
    <property type="entry name" value="WD40/YVTN_repeat-like_dom_sf"/>
</dbReference>
<evidence type="ECO:0000313" key="5">
    <source>
        <dbReference type="Proteomes" id="UP000077881"/>
    </source>
</evidence>
<organism evidence="4 5">
    <name type="scientific">Lederbergia galactosidilytica</name>
    <dbReference type="NCBI Taxonomy" id="217031"/>
    <lineage>
        <taxon>Bacteria</taxon>
        <taxon>Bacillati</taxon>
        <taxon>Bacillota</taxon>
        <taxon>Bacilli</taxon>
        <taxon>Bacillales</taxon>
        <taxon>Bacillaceae</taxon>
        <taxon>Lederbergia</taxon>
    </lineage>
</organism>
<dbReference type="Proteomes" id="UP000077881">
    <property type="component" value="Unassembled WGS sequence"/>
</dbReference>
<dbReference type="PANTHER" id="PTHR34512:SF30">
    <property type="entry name" value="OUTER MEMBRANE PROTEIN ASSEMBLY FACTOR BAMB"/>
    <property type="match status" value="1"/>
</dbReference>
<dbReference type="PANTHER" id="PTHR34512">
    <property type="entry name" value="CELL SURFACE PROTEIN"/>
    <property type="match status" value="1"/>
</dbReference>
<feature type="domain" description="Pyrrolo-quinoline quinone repeat" evidence="3">
    <location>
        <begin position="249"/>
        <end position="406"/>
    </location>
</feature>
<dbReference type="Pfam" id="PF13360">
    <property type="entry name" value="PQQ_2"/>
    <property type="match status" value="2"/>
</dbReference>
<dbReference type="Gene3D" id="2.130.10.10">
    <property type="entry name" value="YVTN repeat-like/Quinoprotein amine dehydrogenase"/>
    <property type="match status" value="1"/>
</dbReference>
<sequence length="442" mass="50655">MKKFVLLLSMVLLLVMAGCGSNTSTKDDEKDENTTVEKENDTEEGAEEESKEEEEAPNTLLGSIEDFESISIDEYDQENWIQIETEMNIENHAFLDGDRFFINTESDETIAYTKDMKEIWKSEVPFPFRRPNVMTDDYILVNNETDEGEEAFIEALDKETGESVYKIDLKKYNNLSEYYVIDDAIYFAAGLRSEPDDMLFADQFTIHKHNLQDGSLIWEKEIGNLKQNGKDPLYQLAFKDDYFYYVNDDSELIAAEQESGDEIWKQSLPESLRYSIPFFSGDALYILDSDSVFHGYDAETGDPLNEFEFPGRMIGPVAPYPVFTDSTVIYQNLDFDNGDTTLIAVDIEAGEEAWSIDFGQHFIFAAHLINDTLYLLTQVDGEDSSTPTKVLKLNPETGELIEGIELNERMAKASNNQYLYMGNYTNDDYLAFFFEKSAYFIK</sequence>
<feature type="region of interest" description="Disordered" evidence="1">
    <location>
        <begin position="22"/>
        <end position="60"/>
    </location>
</feature>
<dbReference type="SUPFAM" id="SSF50998">
    <property type="entry name" value="Quinoprotein alcohol dehydrogenase-like"/>
    <property type="match status" value="1"/>
</dbReference>
<feature type="compositionally biased region" description="Basic and acidic residues" evidence="1">
    <location>
        <begin position="25"/>
        <end position="39"/>
    </location>
</feature>
<keyword evidence="2" id="KW-0732">Signal</keyword>
<dbReference type="OrthoDB" id="105314at2"/>
<evidence type="ECO:0000259" key="3">
    <source>
        <dbReference type="Pfam" id="PF13360"/>
    </source>
</evidence>